<feature type="compositionally biased region" description="Low complexity" evidence="2">
    <location>
        <begin position="242"/>
        <end position="276"/>
    </location>
</feature>
<dbReference type="PANTHER" id="PTHR11102">
    <property type="entry name" value="SEL-1-LIKE PROTEIN"/>
    <property type="match status" value="1"/>
</dbReference>
<comment type="similarity">
    <text evidence="1">Belongs to the sel-1 family.</text>
</comment>
<evidence type="ECO:0000313" key="3">
    <source>
        <dbReference type="EMBL" id="KAG2226660.1"/>
    </source>
</evidence>
<dbReference type="SUPFAM" id="SSF81901">
    <property type="entry name" value="HCP-like"/>
    <property type="match status" value="7"/>
</dbReference>
<dbReference type="GO" id="GO:0005789">
    <property type="term" value="C:endoplasmic reticulum membrane"/>
    <property type="evidence" value="ECO:0007669"/>
    <property type="project" value="TreeGrafter"/>
</dbReference>
<feature type="compositionally biased region" description="Polar residues" evidence="2">
    <location>
        <begin position="94"/>
        <end position="109"/>
    </location>
</feature>
<evidence type="ECO:0000256" key="2">
    <source>
        <dbReference type="SAM" id="MobiDB-lite"/>
    </source>
</evidence>
<keyword evidence="4" id="KW-1185">Reference proteome</keyword>
<dbReference type="EMBL" id="JAEPRB010000014">
    <property type="protein sequence ID" value="KAG2226660.1"/>
    <property type="molecule type" value="Genomic_DNA"/>
</dbReference>
<proteinExistence type="inferred from homology"/>
<feature type="region of interest" description="Disordered" evidence="2">
    <location>
        <begin position="215"/>
        <end position="276"/>
    </location>
</feature>
<comment type="caution">
    <text evidence="3">The sequence shown here is derived from an EMBL/GenBank/DDBJ whole genome shotgun (WGS) entry which is preliminary data.</text>
</comment>
<dbReference type="Gene3D" id="1.25.40.10">
    <property type="entry name" value="Tetratricopeptide repeat domain"/>
    <property type="match status" value="5"/>
</dbReference>
<dbReference type="Pfam" id="PF13374">
    <property type="entry name" value="TPR_10"/>
    <property type="match status" value="1"/>
</dbReference>
<sequence>MGQHQSKTGRHRRGSNNNRARHFPSTSSSTSLAPNSSPQPPQPQPLRTQQLQRQRQQQFQHNRSSSHYHNSSPTLQQSSSSSSILKQQQQRLSNSPYSSHQPSTISISQPILIDDDDEGSYGPRLSIDFYSNDTTSLIKNHIMKESPLTINDDRLLYSDLQEYIPPTLSSSSSLSSTASLETAMFSTISSPSSMSSAAPSIYSSKFTPVQQQPALIHVRQQQQQHRRSNIVTNVTQTTNKKSTGAPSLTAPSSTSSLLLPSSSGTSTTAATDNSSSLVTTANDQSTFVSQASKNEQQQQQYQDLYRLVKSKQIEAYYPFGIFQYYGMTSSGKPSYDKAFTLFQGAAVEYIKLLDAQPNHPQYEQIRGIVSSSQYYLGEMLLNGKKGTLKDEMKALKYFTSAANHSYPPAQYMIGYYYQHGKADYKINLQVAYEWYSAAAAQGYSKAQAAVSKLLLKQIDGNNKVVFDNRSKNELLQKTLILLESAAEKGNADGLLQLAFLYEEGIHVEKSLCRAFDFYERLLDNVDDGNYGATHYMMGVNYRHGSNDLTRDDELALKHFQLSAQSGYPQGQRVLGNMYADGIGVTKNESEAHQLFKKAAAQGDPLASCLLAKQYEYGRGCSKNIQEAINHYEQAAQRTETLPVNCVPAQLALAMLLDTSGRHEEAFEWFQKVATSKNFKEGTTSKELESMYMHKLALYRNTARLYIALYQLHGNGLLQTDPIAAFKLLLNLADTEDFADAHYHTACAYKDGIAGVVERNPKLAYDYFRKAADLGHMFSQFNAADMLSNGFAFTDEQGVQHLVKDREQAYYLYASASTQGHSLSQMCEAVYYIEGLPPVDRDLERAEELLRGAVIRGLPEAMVTLSRILINNPDTVAEAYTWLLKAAKRDNIDAMRELAKAYEMNLLPVAEGKTNYQEGYAWLEKAALFNDPRAWFQMAQYHEKGWFVECCIENQYECLKKSEDLGYVRASFAIAKLFESQSERDQAFWQYTTIIENYNLTSQYGWHARLHSCRLVVLHNLRERNEQIDVYTMLQEMVEHGSKENIIEPLELLGICCEIGIGTAHDILRAIEWYRRAVNVQSSVTIDWAQDRARSRLAKLLIDKDEHTEAFHHLQQLGPRLDQMKGNQESSETVMQAREARYYFGYLLLYGNGIEGDSTEAKKWLTVAADQGHGDAAYELGLLAVQEQKYDEARRRFNQGATSGHPGSMRELAMVNYREQQTETFDDADDASQYDTSQTKYLLEDAESAGDVEALTQLGLLYETGFGSAFPKDLGIALKYYSKALNLGHQMAAIYKAEIFNSLDRYIDAMVWFNRFPSHWIARFRMATYRILNVAETGQNPQENFNDLRTAVESTLAPTLEHDRKIWCSACVFLGSCYQRGQGMDQDFNKAIHWYTLGADIQQIRNTDAMLHLGGLYNELGRDEDALQWFHEAATRRNMKAQFQMGLFHKNGFATLEPNPVAAARYFTAAKNQGHIEAIYELASIYWEQYNYEEGWRLHLSAADEHYIPAALRSVGYIYDQGFSGIDRNKNKRFVIVQDRKKAFSYFCQAAELNDNLSIAMVGSYYQDGYEPYEGNNMEIALDCYQRAYQDPENTSNRPILQLVIGRLMHIMANRFHDREEQAQLLHRQAYAWFEKAVHEARGVQTNPAQMMVALYHLHGWYSLEHRPELGFQELLELEQANDNQVYKLIAQHIAQCYEEAIGVHQDYSQALIRWMKLARLGDDQALQKIYEYSKRNLATDEQLQKAKSLFKEATRSEANTASSGSSYA</sequence>
<dbReference type="GO" id="GO:0036503">
    <property type="term" value="P:ERAD pathway"/>
    <property type="evidence" value="ECO:0007669"/>
    <property type="project" value="TreeGrafter"/>
</dbReference>
<dbReference type="InterPro" id="IPR006597">
    <property type="entry name" value="Sel1-like"/>
</dbReference>
<dbReference type="Proteomes" id="UP000646827">
    <property type="component" value="Unassembled WGS sequence"/>
</dbReference>
<feature type="compositionally biased region" description="Low complexity" evidence="2">
    <location>
        <begin position="45"/>
        <end position="93"/>
    </location>
</feature>
<organism evidence="3 4">
    <name type="scientific">Circinella minor</name>
    <dbReference type="NCBI Taxonomy" id="1195481"/>
    <lineage>
        <taxon>Eukaryota</taxon>
        <taxon>Fungi</taxon>
        <taxon>Fungi incertae sedis</taxon>
        <taxon>Mucoromycota</taxon>
        <taxon>Mucoromycotina</taxon>
        <taxon>Mucoromycetes</taxon>
        <taxon>Mucorales</taxon>
        <taxon>Lichtheimiaceae</taxon>
        <taxon>Circinella</taxon>
    </lineage>
</organism>
<protein>
    <submittedName>
        <fullName evidence="3">Uncharacterized protein</fullName>
    </submittedName>
</protein>
<accession>A0A8H7SBV9</accession>
<dbReference type="Pfam" id="PF08238">
    <property type="entry name" value="Sel1"/>
    <property type="match status" value="21"/>
</dbReference>
<dbReference type="PANTHER" id="PTHR11102:SF147">
    <property type="entry name" value="SEL1L ADAPTOR SUBUNIT OF ERAD E3 UBIQUITIN LIGASE"/>
    <property type="match status" value="1"/>
</dbReference>
<feature type="compositionally biased region" description="Low complexity" evidence="2">
    <location>
        <begin position="24"/>
        <end position="36"/>
    </location>
</feature>
<dbReference type="InterPro" id="IPR011990">
    <property type="entry name" value="TPR-like_helical_dom_sf"/>
</dbReference>
<feature type="region of interest" description="Disordered" evidence="2">
    <location>
        <begin position="1"/>
        <end position="119"/>
    </location>
</feature>
<dbReference type="InterPro" id="IPR050767">
    <property type="entry name" value="Sel1_AlgK"/>
</dbReference>
<dbReference type="SMART" id="SM00671">
    <property type="entry name" value="SEL1"/>
    <property type="match status" value="24"/>
</dbReference>
<reference evidence="3 4" key="1">
    <citation type="submission" date="2020-12" db="EMBL/GenBank/DDBJ databases">
        <title>Metabolic potential, ecology and presence of endohyphal bacteria is reflected in genomic diversity of Mucoromycotina.</title>
        <authorList>
            <person name="Muszewska A."/>
            <person name="Okrasinska A."/>
            <person name="Steczkiewicz K."/>
            <person name="Drgas O."/>
            <person name="Orlowska M."/>
            <person name="Perlinska-Lenart U."/>
            <person name="Aleksandrzak-Piekarczyk T."/>
            <person name="Szatraj K."/>
            <person name="Zielenkiewicz U."/>
            <person name="Pilsyk S."/>
            <person name="Malc E."/>
            <person name="Mieczkowski P."/>
            <person name="Kruszewska J.S."/>
            <person name="Biernat P."/>
            <person name="Pawlowska J."/>
        </authorList>
    </citation>
    <scope>NUCLEOTIDE SEQUENCE [LARGE SCALE GENOMIC DNA]</scope>
    <source>
        <strain evidence="3 4">CBS 142.35</strain>
    </source>
</reference>
<feature type="compositionally biased region" description="Polar residues" evidence="2">
    <location>
        <begin position="229"/>
        <end position="241"/>
    </location>
</feature>
<dbReference type="OrthoDB" id="272077at2759"/>
<evidence type="ECO:0000256" key="1">
    <source>
        <dbReference type="ARBA" id="ARBA00038101"/>
    </source>
</evidence>
<evidence type="ECO:0000313" key="4">
    <source>
        <dbReference type="Proteomes" id="UP000646827"/>
    </source>
</evidence>
<name>A0A8H7SBV9_9FUNG</name>
<feature type="compositionally biased region" description="Basic residues" evidence="2">
    <location>
        <begin position="7"/>
        <end position="22"/>
    </location>
</feature>
<gene>
    <name evidence="3" type="ORF">INT45_001007</name>
</gene>